<evidence type="ECO:0000313" key="1">
    <source>
        <dbReference type="EMBL" id="EDU47791.1"/>
    </source>
</evidence>
<dbReference type="InParanoid" id="B2W5I4"/>
<dbReference type="OrthoDB" id="3656735at2759"/>
<sequence>MASAKHSYGEYLLVLSGSAQDAPFLKDWKTLKDSVRQNGGRPGWTDVSSTPHERILRGWCNFIRAGNAEAAYSFHGSMQGAPVVPNPSILTSSTQSIVHPGIVYYAVMHSYSIPMVGLHVPIQEAIGLV</sequence>
<dbReference type="HOGENOM" id="CLU_1949924_0_0_1"/>
<gene>
    <name evidence="1" type="ORF">PTRG_04884</name>
</gene>
<dbReference type="AlphaFoldDB" id="B2W5I4"/>
<dbReference type="Proteomes" id="UP000001471">
    <property type="component" value="Unassembled WGS sequence"/>
</dbReference>
<dbReference type="EMBL" id="DS231618">
    <property type="protein sequence ID" value="EDU47791.1"/>
    <property type="molecule type" value="Genomic_DNA"/>
</dbReference>
<proteinExistence type="predicted"/>
<protein>
    <submittedName>
        <fullName evidence="1">Uncharacterized protein</fullName>
    </submittedName>
</protein>
<name>B2W5I4_PYRTR</name>
<reference evidence="2" key="1">
    <citation type="journal article" date="2013" name="G3 (Bethesda)">
        <title>Comparative genomics of a plant-pathogenic fungus, Pyrenophora tritici-repentis, reveals transduplication and the impact of repeat elements on pathogenicity and population divergence.</title>
        <authorList>
            <person name="Manning V.A."/>
            <person name="Pandelova I."/>
            <person name="Dhillon B."/>
            <person name="Wilhelm L.J."/>
            <person name="Goodwin S.B."/>
            <person name="Berlin A.M."/>
            <person name="Figueroa M."/>
            <person name="Freitag M."/>
            <person name="Hane J.K."/>
            <person name="Henrissat B."/>
            <person name="Holman W.H."/>
            <person name="Kodira C.D."/>
            <person name="Martin J."/>
            <person name="Oliver R.P."/>
            <person name="Robbertse B."/>
            <person name="Schackwitz W."/>
            <person name="Schwartz D.C."/>
            <person name="Spatafora J.W."/>
            <person name="Turgeon B.G."/>
            <person name="Yandava C."/>
            <person name="Young S."/>
            <person name="Zhou S."/>
            <person name="Zeng Q."/>
            <person name="Grigoriev I.V."/>
            <person name="Ma L.-J."/>
            <person name="Ciuffetti L.M."/>
        </authorList>
    </citation>
    <scope>NUCLEOTIDE SEQUENCE [LARGE SCALE GENOMIC DNA]</scope>
    <source>
        <strain evidence="2">Pt-1C-BFP</strain>
    </source>
</reference>
<evidence type="ECO:0000313" key="2">
    <source>
        <dbReference type="Proteomes" id="UP000001471"/>
    </source>
</evidence>
<accession>B2W5I4</accession>
<organism evidence="1 2">
    <name type="scientific">Pyrenophora tritici-repentis (strain Pt-1C-BFP)</name>
    <name type="common">Wheat tan spot fungus</name>
    <name type="synonym">Drechslera tritici-repentis</name>
    <dbReference type="NCBI Taxonomy" id="426418"/>
    <lineage>
        <taxon>Eukaryota</taxon>
        <taxon>Fungi</taxon>
        <taxon>Dikarya</taxon>
        <taxon>Ascomycota</taxon>
        <taxon>Pezizomycotina</taxon>
        <taxon>Dothideomycetes</taxon>
        <taxon>Pleosporomycetidae</taxon>
        <taxon>Pleosporales</taxon>
        <taxon>Pleosporineae</taxon>
        <taxon>Pleosporaceae</taxon>
        <taxon>Pyrenophora</taxon>
    </lineage>
</organism>